<protein>
    <recommendedName>
        <fullName evidence="3">Gag protein</fullName>
    </recommendedName>
</protein>
<organism evidence="1 2">
    <name type="scientific">Pocillopora meandrina</name>
    <dbReference type="NCBI Taxonomy" id="46732"/>
    <lineage>
        <taxon>Eukaryota</taxon>
        <taxon>Metazoa</taxon>
        <taxon>Cnidaria</taxon>
        <taxon>Anthozoa</taxon>
        <taxon>Hexacorallia</taxon>
        <taxon>Scleractinia</taxon>
        <taxon>Astrocoeniina</taxon>
        <taxon>Pocilloporidae</taxon>
        <taxon>Pocillopora</taxon>
    </lineage>
</organism>
<keyword evidence="2" id="KW-1185">Reference proteome</keyword>
<gene>
    <name evidence="1" type="ORF">PMEA_00023250</name>
</gene>
<proteinExistence type="predicted"/>
<accession>A0AAU9XIM4</accession>
<name>A0AAU9XIM4_9CNID</name>
<sequence>MIRDRIVFSTKSMKNREKLFDEGAGLTLERAINIARSYEGSQAQLKAMNPAGNKGKIDVISRPKSRNIQPKHGTSAQAAQQCNLKSTQVAHRHRDENPANNCENCGRSHSKSEASPARGQTCNYYKKKGHFIQVCRKRMRSKQRIHEIQDTATSFEENFETLAFEPICVGNINQEIKAHKDEVFPTVNVNIAGRGKREPKETCYPSASIATCTPKISMPTANQGQEH</sequence>
<comment type="caution">
    <text evidence="1">The sequence shown here is derived from an EMBL/GenBank/DDBJ whole genome shotgun (WGS) entry which is preliminary data.</text>
</comment>
<dbReference type="Proteomes" id="UP001159428">
    <property type="component" value="Unassembled WGS sequence"/>
</dbReference>
<evidence type="ECO:0000313" key="1">
    <source>
        <dbReference type="EMBL" id="CAH3147034.1"/>
    </source>
</evidence>
<dbReference type="EMBL" id="CALNXJ010000042">
    <property type="protein sequence ID" value="CAH3147034.1"/>
    <property type="molecule type" value="Genomic_DNA"/>
</dbReference>
<evidence type="ECO:0008006" key="3">
    <source>
        <dbReference type="Google" id="ProtNLM"/>
    </source>
</evidence>
<dbReference type="AlphaFoldDB" id="A0AAU9XIM4"/>
<evidence type="ECO:0000313" key="2">
    <source>
        <dbReference type="Proteomes" id="UP001159428"/>
    </source>
</evidence>
<reference evidence="1 2" key="1">
    <citation type="submission" date="2022-05" db="EMBL/GenBank/DDBJ databases">
        <authorList>
            <consortium name="Genoscope - CEA"/>
            <person name="William W."/>
        </authorList>
    </citation>
    <scope>NUCLEOTIDE SEQUENCE [LARGE SCALE GENOMIC DNA]</scope>
</reference>